<proteinExistence type="predicted"/>
<evidence type="ECO:0000256" key="1">
    <source>
        <dbReference type="SAM" id="MobiDB-lite"/>
    </source>
</evidence>
<reference evidence="2 3" key="1">
    <citation type="submission" date="2016-10" db="EMBL/GenBank/DDBJ databases">
        <authorList>
            <person name="de Groot N.N."/>
        </authorList>
    </citation>
    <scope>NUCLEOTIDE SEQUENCE [LARGE SCALE GENOMIC DNA]</scope>
    <source>
        <strain evidence="2 3">MON 2.2</strain>
    </source>
</reference>
<protein>
    <submittedName>
        <fullName evidence="2">Uncharacterized protein</fullName>
    </submittedName>
</protein>
<evidence type="ECO:0000313" key="2">
    <source>
        <dbReference type="EMBL" id="SDE57480.1"/>
    </source>
</evidence>
<dbReference type="OrthoDB" id="3850777at2"/>
<gene>
    <name evidence="2" type="ORF">SAMN04489747_3789</name>
</gene>
<dbReference type="RefSeq" id="WP_157677217.1">
    <property type="nucleotide sequence ID" value="NZ_LT629688.1"/>
</dbReference>
<feature type="region of interest" description="Disordered" evidence="1">
    <location>
        <begin position="57"/>
        <end position="85"/>
    </location>
</feature>
<name>A0A1G7E1V0_9ACTN</name>
<accession>A0A1G7E1V0</accession>
<keyword evidence="3" id="KW-1185">Reference proteome</keyword>
<dbReference type="EMBL" id="LT629688">
    <property type="protein sequence ID" value="SDE57480.1"/>
    <property type="molecule type" value="Genomic_DNA"/>
</dbReference>
<organism evidence="2 3">
    <name type="scientific">Auraticoccus monumenti</name>
    <dbReference type="NCBI Taxonomy" id="675864"/>
    <lineage>
        <taxon>Bacteria</taxon>
        <taxon>Bacillati</taxon>
        <taxon>Actinomycetota</taxon>
        <taxon>Actinomycetes</taxon>
        <taxon>Propionibacteriales</taxon>
        <taxon>Propionibacteriaceae</taxon>
        <taxon>Auraticoccus</taxon>
    </lineage>
</organism>
<dbReference type="Proteomes" id="UP000198546">
    <property type="component" value="Chromosome i"/>
</dbReference>
<evidence type="ECO:0000313" key="3">
    <source>
        <dbReference type="Proteomes" id="UP000198546"/>
    </source>
</evidence>
<dbReference type="STRING" id="675864.SAMN04489747_3789"/>
<dbReference type="AlphaFoldDB" id="A0A1G7E1V0"/>
<sequence>MATGALGGPVSGPPVAGPWTRTELGLVVDHATGGRWTSLRAGEREWLAEPAQEVFGRADDDEGTGTRAWQPSAEAADRLGQPSGSPAWRVVDEVGSLARTLNTLSGAVRIGYRTVTREPWRHEVRVPLSAAAGSLEAVTDDRGLVGPSGWAHAWVLDGPDALGLHWTTDQREDLGLLRLRTGTGATEQLVAPSIGSPEQPVPPRRDLSWRLVLTAWRR</sequence>